<dbReference type="PANTHER" id="PTHR30514:SF1">
    <property type="entry name" value="HTH-TYPE TRANSCRIPTIONAL REGULATOR HEXR-RELATED"/>
    <property type="match status" value="1"/>
</dbReference>
<evidence type="ECO:0000256" key="2">
    <source>
        <dbReference type="ARBA" id="ARBA00023125"/>
    </source>
</evidence>
<dbReference type="GO" id="GO:0003700">
    <property type="term" value="F:DNA-binding transcription factor activity"/>
    <property type="evidence" value="ECO:0007669"/>
    <property type="project" value="InterPro"/>
</dbReference>
<dbReference type="Gene3D" id="3.40.50.10490">
    <property type="entry name" value="Glucose-6-phosphate isomerase like protein, domain 1"/>
    <property type="match status" value="1"/>
</dbReference>
<feature type="domain" description="HTH rpiR-type" evidence="4">
    <location>
        <begin position="2"/>
        <end position="78"/>
    </location>
</feature>
<accession>A0A6B0TPX3</accession>
<evidence type="ECO:0000256" key="1">
    <source>
        <dbReference type="ARBA" id="ARBA00023015"/>
    </source>
</evidence>
<dbReference type="Pfam" id="PF01380">
    <property type="entry name" value="SIS"/>
    <property type="match status" value="1"/>
</dbReference>
<dbReference type="PROSITE" id="PS51071">
    <property type="entry name" value="HTH_RPIR"/>
    <property type="match status" value="1"/>
</dbReference>
<dbReference type="Proteomes" id="UP000436016">
    <property type="component" value="Unassembled WGS sequence"/>
</dbReference>
<dbReference type="InterPro" id="IPR047640">
    <property type="entry name" value="RpiR-like"/>
</dbReference>
<dbReference type="InterPro" id="IPR000281">
    <property type="entry name" value="HTH_RpiR"/>
</dbReference>
<dbReference type="CDD" id="cd05013">
    <property type="entry name" value="SIS_RpiR"/>
    <property type="match status" value="1"/>
</dbReference>
<dbReference type="InterPro" id="IPR036388">
    <property type="entry name" value="WH-like_DNA-bd_sf"/>
</dbReference>
<feature type="domain" description="SIS" evidence="5">
    <location>
        <begin position="122"/>
        <end position="262"/>
    </location>
</feature>
<dbReference type="InterPro" id="IPR001347">
    <property type="entry name" value="SIS_dom"/>
</dbReference>
<keyword evidence="3" id="KW-0804">Transcription</keyword>
<reference evidence="6 7" key="1">
    <citation type="submission" date="2019-12" db="EMBL/GenBank/DDBJ databases">
        <title>Strain KN286 was isolated from seawater, which was collected from Caroline Seamount in the tropical western Pacific.</title>
        <authorList>
            <person name="Wang Q."/>
        </authorList>
    </citation>
    <scope>NUCLEOTIDE SEQUENCE [LARGE SCALE GENOMIC DNA]</scope>
    <source>
        <strain evidence="6 7">KN286</strain>
    </source>
</reference>
<evidence type="ECO:0000313" key="6">
    <source>
        <dbReference type="EMBL" id="MXU66720.1"/>
    </source>
</evidence>
<keyword evidence="2" id="KW-0238">DNA-binding</keyword>
<dbReference type="InterPro" id="IPR035472">
    <property type="entry name" value="RpiR-like_SIS"/>
</dbReference>
<dbReference type="InterPro" id="IPR009057">
    <property type="entry name" value="Homeodomain-like_sf"/>
</dbReference>
<dbReference type="GO" id="GO:1901135">
    <property type="term" value="P:carbohydrate derivative metabolic process"/>
    <property type="evidence" value="ECO:0007669"/>
    <property type="project" value="InterPro"/>
</dbReference>
<dbReference type="PANTHER" id="PTHR30514">
    <property type="entry name" value="GLUCOKINASE"/>
    <property type="match status" value="1"/>
</dbReference>
<evidence type="ECO:0000259" key="5">
    <source>
        <dbReference type="PROSITE" id="PS51464"/>
    </source>
</evidence>
<dbReference type="PROSITE" id="PS51464">
    <property type="entry name" value="SIS"/>
    <property type="match status" value="1"/>
</dbReference>
<protein>
    <submittedName>
        <fullName evidence="6">SIS domain-containing protein</fullName>
    </submittedName>
</protein>
<evidence type="ECO:0000256" key="3">
    <source>
        <dbReference type="ARBA" id="ARBA00023163"/>
    </source>
</evidence>
<dbReference type="SUPFAM" id="SSF46689">
    <property type="entry name" value="Homeodomain-like"/>
    <property type="match status" value="1"/>
</dbReference>
<comment type="caution">
    <text evidence="6">The sequence shown here is derived from an EMBL/GenBank/DDBJ whole genome shotgun (WGS) entry which is preliminary data.</text>
</comment>
<gene>
    <name evidence="6" type="ORF">GSH16_14820</name>
</gene>
<evidence type="ECO:0000313" key="7">
    <source>
        <dbReference type="Proteomes" id="UP000436016"/>
    </source>
</evidence>
<keyword evidence="1" id="KW-0805">Transcription regulation</keyword>
<sequence length="289" mass="29803">MTDLLAALDRQMPDLPPAEQALAALVASEPDWAASVPITELAARAGVSPPTVTRFCRRLGIDSFARFRVALTQAGRPGLRYRQPLGGAHAGADASAAALLDGASRAMSDALDGRDRAGFDAAVAAVASAGRILVFGQGGHSSLLAREAENRLYRLGLAATATVDGGRALMQAATLGKGDACLVISQAGRSPATLDCMAAARDYGATGIALTRPGSPLAELADRVIGLSLDEHDDILRPSAARYGGLILLDLLATEVAARIGDPARETMRRIKHQMLTVGLAPPDGPLGD</sequence>
<dbReference type="InterPro" id="IPR046348">
    <property type="entry name" value="SIS_dom_sf"/>
</dbReference>
<dbReference type="EMBL" id="WUWG01000007">
    <property type="protein sequence ID" value="MXU66720.1"/>
    <property type="molecule type" value="Genomic_DNA"/>
</dbReference>
<keyword evidence="7" id="KW-1185">Reference proteome</keyword>
<evidence type="ECO:0000259" key="4">
    <source>
        <dbReference type="PROSITE" id="PS51071"/>
    </source>
</evidence>
<name>A0A6B0TPX3_9RHOB</name>
<dbReference type="Gene3D" id="1.10.10.10">
    <property type="entry name" value="Winged helix-like DNA-binding domain superfamily/Winged helix DNA-binding domain"/>
    <property type="match status" value="1"/>
</dbReference>
<dbReference type="GO" id="GO:0097367">
    <property type="term" value="F:carbohydrate derivative binding"/>
    <property type="evidence" value="ECO:0007669"/>
    <property type="project" value="InterPro"/>
</dbReference>
<dbReference type="Pfam" id="PF01418">
    <property type="entry name" value="HTH_6"/>
    <property type="match status" value="1"/>
</dbReference>
<dbReference type="GO" id="GO:0003677">
    <property type="term" value="F:DNA binding"/>
    <property type="evidence" value="ECO:0007669"/>
    <property type="project" value="UniProtKB-KW"/>
</dbReference>
<proteinExistence type="predicted"/>
<dbReference type="SUPFAM" id="SSF53697">
    <property type="entry name" value="SIS domain"/>
    <property type="match status" value="1"/>
</dbReference>
<organism evidence="6 7">
    <name type="scientific">Oceanomicrobium pacificus</name>
    <dbReference type="NCBI Taxonomy" id="2692916"/>
    <lineage>
        <taxon>Bacteria</taxon>
        <taxon>Pseudomonadati</taxon>
        <taxon>Pseudomonadota</taxon>
        <taxon>Alphaproteobacteria</taxon>
        <taxon>Rhodobacterales</taxon>
        <taxon>Paracoccaceae</taxon>
        <taxon>Oceanomicrobium</taxon>
    </lineage>
</organism>
<dbReference type="AlphaFoldDB" id="A0A6B0TPX3"/>
<dbReference type="RefSeq" id="WP_160856382.1">
    <property type="nucleotide sequence ID" value="NZ_WUWG01000007.1"/>
</dbReference>